<dbReference type="EMBL" id="JAHRHJ020000001">
    <property type="protein sequence ID" value="KAH9332027.1"/>
    <property type="molecule type" value="Genomic_DNA"/>
</dbReference>
<evidence type="ECO:0000313" key="2">
    <source>
        <dbReference type="EMBL" id="KAH9332027.1"/>
    </source>
</evidence>
<dbReference type="AlphaFoldDB" id="A0AA38H2S5"/>
<gene>
    <name evidence="2" type="ORF">KI387_004135</name>
</gene>
<keyword evidence="3" id="KW-1185">Reference proteome</keyword>
<dbReference type="PANTHER" id="PTHR26312">
    <property type="entry name" value="TETRATRICOPEPTIDE REPEAT PROTEIN 5"/>
    <property type="match status" value="1"/>
</dbReference>
<evidence type="ECO:0000313" key="3">
    <source>
        <dbReference type="Proteomes" id="UP000824469"/>
    </source>
</evidence>
<accession>A0AA38H2S5</accession>
<dbReference type="Gene3D" id="1.25.40.10">
    <property type="entry name" value="Tetratricopeptide repeat domain"/>
    <property type="match status" value="1"/>
</dbReference>
<dbReference type="InterPro" id="IPR057352">
    <property type="entry name" value="TPR_TmcB/C"/>
</dbReference>
<reference evidence="2 3" key="1">
    <citation type="journal article" date="2021" name="Nat. Plants">
        <title>The Taxus genome provides insights into paclitaxel biosynthesis.</title>
        <authorList>
            <person name="Xiong X."/>
            <person name="Gou J."/>
            <person name="Liao Q."/>
            <person name="Li Y."/>
            <person name="Zhou Q."/>
            <person name="Bi G."/>
            <person name="Li C."/>
            <person name="Du R."/>
            <person name="Wang X."/>
            <person name="Sun T."/>
            <person name="Guo L."/>
            <person name="Liang H."/>
            <person name="Lu P."/>
            <person name="Wu Y."/>
            <person name="Zhang Z."/>
            <person name="Ro D.K."/>
            <person name="Shang Y."/>
            <person name="Huang S."/>
            <person name="Yan J."/>
        </authorList>
    </citation>
    <scope>NUCLEOTIDE SEQUENCE [LARGE SCALE GENOMIC DNA]</scope>
    <source>
        <strain evidence="2">Ta-2019</strain>
    </source>
</reference>
<dbReference type="InterPro" id="IPR011990">
    <property type="entry name" value="TPR-like_helical_dom_sf"/>
</dbReference>
<name>A0AA38H2S5_TAXCH</name>
<dbReference type="Pfam" id="PF25474">
    <property type="entry name" value="TPR_TmcB"/>
    <property type="match status" value="1"/>
</dbReference>
<dbReference type="Proteomes" id="UP000824469">
    <property type="component" value="Unassembled WGS sequence"/>
</dbReference>
<dbReference type="SUPFAM" id="SSF48452">
    <property type="entry name" value="TPR-like"/>
    <property type="match status" value="1"/>
</dbReference>
<protein>
    <recommendedName>
        <fullName evidence="1">TmcB/TmcC TPR repeats domain-containing protein</fullName>
    </recommendedName>
</protein>
<feature type="domain" description="TmcB/TmcC TPR repeats" evidence="1">
    <location>
        <begin position="122"/>
        <end position="167"/>
    </location>
</feature>
<organism evidence="2 3">
    <name type="scientific">Taxus chinensis</name>
    <name type="common">Chinese yew</name>
    <name type="synonym">Taxus wallichiana var. chinensis</name>
    <dbReference type="NCBI Taxonomy" id="29808"/>
    <lineage>
        <taxon>Eukaryota</taxon>
        <taxon>Viridiplantae</taxon>
        <taxon>Streptophyta</taxon>
        <taxon>Embryophyta</taxon>
        <taxon>Tracheophyta</taxon>
        <taxon>Spermatophyta</taxon>
        <taxon>Pinopsida</taxon>
        <taxon>Pinidae</taxon>
        <taxon>Conifers II</taxon>
        <taxon>Cupressales</taxon>
        <taxon>Taxaceae</taxon>
        <taxon>Taxus</taxon>
    </lineage>
</organism>
<dbReference type="PANTHER" id="PTHR26312:SF222">
    <property type="entry name" value="EXPRESSED PROTEIN"/>
    <property type="match status" value="1"/>
</dbReference>
<proteinExistence type="predicted"/>
<evidence type="ECO:0000259" key="1">
    <source>
        <dbReference type="Pfam" id="PF25474"/>
    </source>
</evidence>
<sequence length="248" mass="27305">MALKTSRSTPSLVSVGDADLRAPLKTAHLRLISNSPGFRQVSSETDLHRLDKHKGVRSKFCDSPATHKLSIKSMHNYKAVDKQCRGGGGGAAADVNSISVGGGGGGLIGVNTGGNDSNSNEENTTDEYYHKMLEADPGNPLLLRNYARFLHEVKHDMEKAEEYYERAILENPGDGDVLAKYGKLIWELRNDRQRAEMYLDRAVQAAPHDCYVVASHAHFLWSTEEEEEAHEHYSTHASTPTKVAPAYS</sequence>
<comment type="caution">
    <text evidence="2">The sequence shown here is derived from an EMBL/GenBank/DDBJ whole genome shotgun (WGS) entry which is preliminary data.</text>
</comment>